<feature type="region of interest" description="Disordered" evidence="1">
    <location>
        <begin position="44"/>
        <end position="128"/>
    </location>
</feature>
<proteinExistence type="predicted"/>
<dbReference type="Proteomes" id="UP001419268">
    <property type="component" value="Unassembled WGS sequence"/>
</dbReference>
<feature type="compositionally biased region" description="Polar residues" evidence="1">
    <location>
        <begin position="90"/>
        <end position="117"/>
    </location>
</feature>
<evidence type="ECO:0000256" key="1">
    <source>
        <dbReference type="SAM" id="MobiDB-lite"/>
    </source>
</evidence>
<reference evidence="2 3" key="1">
    <citation type="submission" date="2024-01" db="EMBL/GenBank/DDBJ databases">
        <title>Genome assemblies of Stephania.</title>
        <authorList>
            <person name="Yang L."/>
        </authorList>
    </citation>
    <scope>NUCLEOTIDE SEQUENCE [LARGE SCALE GENOMIC DNA]</scope>
    <source>
        <strain evidence="2">JXDWG</strain>
        <tissue evidence="2">Leaf</tissue>
    </source>
</reference>
<keyword evidence="3" id="KW-1185">Reference proteome</keyword>
<evidence type="ECO:0000313" key="2">
    <source>
        <dbReference type="EMBL" id="KAK9111215.1"/>
    </source>
</evidence>
<evidence type="ECO:0000313" key="3">
    <source>
        <dbReference type="Proteomes" id="UP001419268"/>
    </source>
</evidence>
<accession>A0AAP0I9M7</accession>
<sequence length="176" mass="19639">MEDMLRDIGGTMVTTEPGSLHAAYERSLAREAYLSTHPDEIIPAPVLAQSDYRPGGDRRRNKHRPFRSKDDRTQSIRSVAPPSHPARTTLVPSVSTRSYASTPQQPAQLGSPQQYQRTEGRGRCGGQGKRYEHCQGHRYDQGHGLRSSQVQGQRIPPSGPHRACLECGQIWHFIST</sequence>
<gene>
    <name evidence="2" type="ORF">Scep_018734</name>
</gene>
<protein>
    <submittedName>
        <fullName evidence="2">Uncharacterized protein</fullName>
    </submittedName>
</protein>
<organism evidence="2 3">
    <name type="scientific">Stephania cephalantha</name>
    <dbReference type="NCBI Taxonomy" id="152367"/>
    <lineage>
        <taxon>Eukaryota</taxon>
        <taxon>Viridiplantae</taxon>
        <taxon>Streptophyta</taxon>
        <taxon>Embryophyta</taxon>
        <taxon>Tracheophyta</taxon>
        <taxon>Spermatophyta</taxon>
        <taxon>Magnoliopsida</taxon>
        <taxon>Ranunculales</taxon>
        <taxon>Menispermaceae</taxon>
        <taxon>Menispermoideae</taxon>
        <taxon>Cissampelideae</taxon>
        <taxon>Stephania</taxon>
    </lineage>
</organism>
<dbReference type="AlphaFoldDB" id="A0AAP0I9M7"/>
<name>A0AAP0I9M7_9MAGN</name>
<comment type="caution">
    <text evidence="2">The sequence shown here is derived from an EMBL/GenBank/DDBJ whole genome shotgun (WGS) entry which is preliminary data.</text>
</comment>
<dbReference type="EMBL" id="JBBNAG010000008">
    <property type="protein sequence ID" value="KAK9111215.1"/>
    <property type="molecule type" value="Genomic_DNA"/>
</dbReference>